<dbReference type="EMBL" id="MN739548">
    <property type="protein sequence ID" value="QHT12523.1"/>
    <property type="molecule type" value="Genomic_DNA"/>
</dbReference>
<protein>
    <submittedName>
        <fullName evidence="1">Uncharacterized protein</fullName>
    </submittedName>
</protein>
<proteinExistence type="predicted"/>
<dbReference type="AlphaFoldDB" id="A0A6C0D7T3"/>
<reference evidence="1" key="1">
    <citation type="journal article" date="2020" name="Nature">
        <title>Giant virus diversity and host interactions through global metagenomics.</title>
        <authorList>
            <person name="Schulz F."/>
            <person name="Roux S."/>
            <person name="Paez-Espino D."/>
            <person name="Jungbluth S."/>
            <person name="Walsh D.A."/>
            <person name="Denef V.J."/>
            <person name="McMahon K.D."/>
            <person name="Konstantinidis K.T."/>
            <person name="Eloe-Fadrosh E.A."/>
            <person name="Kyrpides N.C."/>
            <person name="Woyke T."/>
        </authorList>
    </citation>
    <scope>NUCLEOTIDE SEQUENCE</scope>
    <source>
        <strain evidence="1">GVMAG-M-3300023174-130</strain>
    </source>
</reference>
<organism evidence="1">
    <name type="scientific">viral metagenome</name>
    <dbReference type="NCBI Taxonomy" id="1070528"/>
    <lineage>
        <taxon>unclassified sequences</taxon>
        <taxon>metagenomes</taxon>
        <taxon>organismal metagenomes</taxon>
    </lineage>
</organism>
<accession>A0A6C0D7T3</accession>
<sequence length="126" mass="14591">MEENQTSKSTMDGIDEVSKKILVKCGLLMNSNEYPDEILILRDSLLNEIIYKSVENDLLELKKTLSSSSLTSLQKEANKTQKWPLLNLVRQILNVYGYKMIPIRKADGYTQDGVKKFKRYFQIVKK</sequence>
<name>A0A6C0D7T3_9ZZZZ</name>
<evidence type="ECO:0000313" key="1">
    <source>
        <dbReference type="EMBL" id="QHT12523.1"/>
    </source>
</evidence>